<dbReference type="PANTHER" id="PTHR12526">
    <property type="entry name" value="GLYCOSYLTRANSFERASE"/>
    <property type="match status" value="1"/>
</dbReference>
<dbReference type="eggNOG" id="COG0438">
    <property type="taxonomic scope" value="Bacteria"/>
</dbReference>
<reference evidence="2 3" key="1">
    <citation type="submission" date="2012-02" db="EMBL/GenBank/DDBJ databases">
        <title>Complete genome sequence of Caldilinea aerophila DSM 14535 (= NBRC 102666).</title>
        <authorList>
            <person name="Oguchi A."/>
            <person name="Hosoyama A."/>
            <person name="Sekine M."/>
            <person name="Fukai R."/>
            <person name="Kato Y."/>
            <person name="Nakamura S."/>
            <person name="Hanada S."/>
            <person name="Yamazaki S."/>
            <person name="Fujita N."/>
        </authorList>
    </citation>
    <scope>NUCLEOTIDE SEQUENCE [LARGE SCALE GENOMIC DNA]</scope>
    <source>
        <strain evidence="3">DSM 14535 / JCM 11387 / NBRC 104270 / STL-6-O1</strain>
    </source>
</reference>
<dbReference type="EMBL" id="AP012337">
    <property type="protein sequence ID" value="BAL98642.1"/>
    <property type="molecule type" value="Genomic_DNA"/>
</dbReference>
<name>I0I055_CALAS</name>
<organism evidence="2 3">
    <name type="scientific">Caldilinea aerophila (strain DSM 14535 / JCM 11387 / NBRC 104270 / STL-6-O1)</name>
    <dbReference type="NCBI Taxonomy" id="926550"/>
    <lineage>
        <taxon>Bacteria</taxon>
        <taxon>Bacillati</taxon>
        <taxon>Chloroflexota</taxon>
        <taxon>Caldilineae</taxon>
        <taxon>Caldilineales</taxon>
        <taxon>Caldilineaceae</taxon>
        <taxon>Caldilinea</taxon>
    </lineage>
</organism>
<dbReference type="STRING" id="926550.CLDAP_06030"/>
<dbReference type="PANTHER" id="PTHR12526:SF638">
    <property type="entry name" value="SPORE COAT PROTEIN SA"/>
    <property type="match status" value="1"/>
</dbReference>
<dbReference type="GO" id="GO:0016757">
    <property type="term" value="F:glycosyltransferase activity"/>
    <property type="evidence" value="ECO:0007669"/>
    <property type="project" value="InterPro"/>
</dbReference>
<evidence type="ECO:0000259" key="1">
    <source>
        <dbReference type="Pfam" id="PF00534"/>
    </source>
</evidence>
<dbReference type="Proteomes" id="UP000007880">
    <property type="component" value="Chromosome"/>
</dbReference>
<dbReference type="Pfam" id="PF00534">
    <property type="entry name" value="Glycos_transf_1"/>
    <property type="match status" value="1"/>
</dbReference>
<accession>I0I055</accession>
<feature type="domain" description="Glycosyl transferase family 1" evidence="1">
    <location>
        <begin position="2"/>
        <end position="112"/>
    </location>
</feature>
<dbReference type="Gene3D" id="3.40.50.2000">
    <property type="entry name" value="Glycogen Phosphorylase B"/>
    <property type="match status" value="2"/>
</dbReference>
<evidence type="ECO:0000313" key="3">
    <source>
        <dbReference type="Proteomes" id="UP000007880"/>
    </source>
</evidence>
<keyword evidence="2" id="KW-0808">Transferase</keyword>
<dbReference type="KEGG" id="cap:CLDAP_06030"/>
<dbReference type="InterPro" id="IPR001296">
    <property type="entry name" value="Glyco_trans_1"/>
</dbReference>
<proteinExistence type="predicted"/>
<dbReference type="HOGENOM" id="CLU_087827_1_0_0"/>
<protein>
    <submittedName>
        <fullName evidence="2">Putative glycosyltransferase</fullName>
    </submittedName>
</protein>
<gene>
    <name evidence="2" type="ordered locus">CLDAP_06030</name>
</gene>
<keyword evidence="3" id="KW-1185">Reference proteome</keyword>
<dbReference type="AlphaFoldDB" id="I0I055"/>
<evidence type="ECO:0000313" key="2">
    <source>
        <dbReference type="EMBL" id="BAL98642.1"/>
    </source>
</evidence>
<sequence>MLVGGGEEEGALKRLAEALGIQTHVIFAGPQDHVEQFLAIMDVFVSSSLWEGLPTVILEAIMSGVPVVATAVAGTVEVVKHGETGFLVEPGDPRALALAILAMLSQPPTPAMRQRAQNSVKATFSIASVAIQAEQLYIRLLKQKGYDELVPR</sequence>
<dbReference type="SUPFAM" id="SSF53756">
    <property type="entry name" value="UDP-Glycosyltransferase/glycogen phosphorylase"/>
    <property type="match status" value="1"/>
</dbReference>